<dbReference type="KEGG" id="tva:4753555"/>
<organism evidence="1 2">
    <name type="scientific">Trichomonas vaginalis (strain ATCC PRA-98 / G3)</name>
    <dbReference type="NCBI Taxonomy" id="412133"/>
    <lineage>
        <taxon>Eukaryota</taxon>
        <taxon>Metamonada</taxon>
        <taxon>Parabasalia</taxon>
        <taxon>Trichomonadida</taxon>
        <taxon>Trichomonadidae</taxon>
        <taxon>Trichomonas</taxon>
    </lineage>
</organism>
<evidence type="ECO:0008006" key="3">
    <source>
        <dbReference type="Google" id="ProtNLM"/>
    </source>
</evidence>
<dbReference type="Gene3D" id="3.80.10.10">
    <property type="entry name" value="Ribonuclease Inhibitor"/>
    <property type="match status" value="1"/>
</dbReference>
<sequence>MNGELSGIDSAAFENTNLKSITIPDSIKYFSGISENEVNGAMFFNCKLLKEIIISENSSLTRIGYAFAQHAPVKKFFIPKNCMISPGSFSLMDNLSVTIDPRNPYMKMYDTCIYSFNFDSLYWLPVYYPNQFSFHSYCDTIETQAFRGYKTNNDLVIPKGISTIKVGAFFECNCRSIIFQNETTETPNYYLFLGSHAVIKMPEKLRVVRSMFFQRFDGSYIEFLSDLQMIESESFINCTYLEMIKFNKLKNNMIIDSNSFYNCESLKLLPFPFDSSDIITFNSTCLNRCKSFKGIKFYIIVPRKIMNFNVDKKLIEIDVKTSNSNGIIIDCGKFHVKDPFDDKCHIPIYSCNRFHSTLGFYYFYVFIAIAIE</sequence>
<dbReference type="RefSeq" id="XP_001308723.1">
    <property type="nucleotide sequence ID" value="XM_001308722.1"/>
</dbReference>
<evidence type="ECO:0000313" key="2">
    <source>
        <dbReference type="Proteomes" id="UP000001542"/>
    </source>
</evidence>
<dbReference type="VEuPathDB" id="TrichDB:TVAGG3_0427770"/>
<dbReference type="SUPFAM" id="SSF52058">
    <property type="entry name" value="L domain-like"/>
    <property type="match status" value="1"/>
</dbReference>
<dbReference type="AlphaFoldDB" id="A2FH25"/>
<reference evidence="1" key="1">
    <citation type="submission" date="2006-10" db="EMBL/GenBank/DDBJ databases">
        <authorList>
            <person name="Amadeo P."/>
            <person name="Zhao Q."/>
            <person name="Wortman J."/>
            <person name="Fraser-Liggett C."/>
            <person name="Carlton J."/>
        </authorList>
    </citation>
    <scope>NUCLEOTIDE SEQUENCE</scope>
    <source>
        <strain evidence="1">G3</strain>
    </source>
</reference>
<dbReference type="InParanoid" id="A2FH25"/>
<dbReference type="EMBL" id="DS113788">
    <property type="protein sequence ID" value="EAX95793.1"/>
    <property type="molecule type" value="Genomic_DNA"/>
</dbReference>
<dbReference type="InterPro" id="IPR026906">
    <property type="entry name" value="LRR_5"/>
</dbReference>
<dbReference type="VEuPathDB" id="TrichDB:TVAG_354050"/>
<dbReference type="Pfam" id="PF13306">
    <property type="entry name" value="LRR_5"/>
    <property type="match status" value="2"/>
</dbReference>
<accession>A2FH25</accession>
<proteinExistence type="predicted"/>
<gene>
    <name evidence="1" type="ORF">TVAG_354050</name>
</gene>
<name>A2FH25_TRIV3</name>
<dbReference type="InterPro" id="IPR032675">
    <property type="entry name" value="LRR_dom_sf"/>
</dbReference>
<dbReference type="Proteomes" id="UP000001542">
    <property type="component" value="Unassembled WGS sequence"/>
</dbReference>
<protein>
    <recommendedName>
        <fullName evidence="3">Surface antigen BspA-like</fullName>
    </recommendedName>
</protein>
<keyword evidence="2" id="KW-1185">Reference proteome</keyword>
<reference evidence="1" key="2">
    <citation type="journal article" date="2007" name="Science">
        <title>Draft genome sequence of the sexually transmitted pathogen Trichomonas vaginalis.</title>
        <authorList>
            <person name="Carlton J.M."/>
            <person name="Hirt R.P."/>
            <person name="Silva J.C."/>
            <person name="Delcher A.L."/>
            <person name="Schatz M."/>
            <person name="Zhao Q."/>
            <person name="Wortman J.R."/>
            <person name="Bidwell S.L."/>
            <person name="Alsmark U.C.M."/>
            <person name="Besteiro S."/>
            <person name="Sicheritz-Ponten T."/>
            <person name="Noel C.J."/>
            <person name="Dacks J.B."/>
            <person name="Foster P.G."/>
            <person name="Simillion C."/>
            <person name="Van de Peer Y."/>
            <person name="Miranda-Saavedra D."/>
            <person name="Barton G.J."/>
            <person name="Westrop G.D."/>
            <person name="Mueller S."/>
            <person name="Dessi D."/>
            <person name="Fiori P.L."/>
            <person name="Ren Q."/>
            <person name="Paulsen I."/>
            <person name="Zhang H."/>
            <person name="Bastida-Corcuera F.D."/>
            <person name="Simoes-Barbosa A."/>
            <person name="Brown M.T."/>
            <person name="Hayes R.D."/>
            <person name="Mukherjee M."/>
            <person name="Okumura C.Y."/>
            <person name="Schneider R."/>
            <person name="Smith A.J."/>
            <person name="Vanacova S."/>
            <person name="Villalvazo M."/>
            <person name="Haas B.J."/>
            <person name="Pertea M."/>
            <person name="Feldblyum T.V."/>
            <person name="Utterback T.R."/>
            <person name="Shu C.L."/>
            <person name="Osoegawa K."/>
            <person name="de Jong P.J."/>
            <person name="Hrdy I."/>
            <person name="Horvathova L."/>
            <person name="Zubacova Z."/>
            <person name="Dolezal P."/>
            <person name="Malik S.B."/>
            <person name="Logsdon J.M. Jr."/>
            <person name="Henze K."/>
            <person name="Gupta A."/>
            <person name="Wang C.C."/>
            <person name="Dunne R.L."/>
            <person name="Upcroft J.A."/>
            <person name="Upcroft P."/>
            <person name="White O."/>
            <person name="Salzberg S.L."/>
            <person name="Tang P."/>
            <person name="Chiu C.-H."/>
            <person name="Lee Y.-S."/>
            <person name="Embley T.M."/>
            <person name="Coombs G.H."/>
            <person name="Mottram J.C."/>
            <person name="Tachezy J."/>
            <person name="Fraser-Liggett C.M."/>
            <person name="Johnson P.J."/>
        </authorList>
    </citation>
    <scope>NUCLEOTIDE SEQUENCE [LARGE SCALE GENOMIC DNA]</scope>
    <source>
        <strain evidence="1">G3</strain>
    </source>
</reference>
<evidence type="ECO:0000313" key="1">
    <source>
        <dbReference type="EMBL" id="EAX95793.1"/>
    </source>
</evidence>